<feature type="region of interest" description="Disordered" evidence="1">
    <location>
        <begin position="39"/>
        <end position="124"/>
    </location>
</feature>
<dbReference type="EMBL" id="OCNE01000022">
    <property type="protein sequence ID" value="SOD65492.1"/>
    <property type="molecule type" value="Genomic_DNA"/>
</dbReference>
<proteinExistence type="predicted"/>
<sequence>MAEDEPGTGARRSEHRGTWIAAGAAVVAALIGAVATTVAARSGDGGESGAPPAASAPSAAELTQEPSSGGEDDAAPAEDTPEPSAPDPSATESSVRWEGDVVFDGSGKDFDASPPVGAAGSNDFGTGGAATVELHVLGGSLLSTWDGEETPDHADCAESAAAEGVGTHPLEIGTVLCGVTDEGRVVRLTVVEFPDQYGPYAAFEAVVWESA</sequence>
<evidence type="ECO:0000313" key="4">
    <source>
        <dbReference type="Proteomes" id="UP000219072"/>
    </source>
</evidence>
<organism evidence="3 4">
    <name type="scientific">Streptomyces zhaozhouensis</name>
    <dbReference type="NCBI Taxonomy" id="1300267"/>
    <lineage>
        <taxon>Bacteria</taxon>
        <taxon>Bacillati</taxon>
        <taxon>Actinomycetota</taxon>
        <taxon>Actinomycetes</taxon>
        <taxon>Kitasatosporales</taxon>
        <taxon>Streptomycetaceae</taxon>
        <taxon>Streptomyces</taxon>
    </lineage>
</organism>
<gene>
    <name evidence="3" type="ORF">SAMN06297387_12229</name>
</gene>
<evidence type="ECO:0000313" key="3">
    <source>
        <dbReference type="EMBL" id="SOD65492.1"/>
    </source>
</evidence>
<reference evidence="3 4" key="1">
    <citation type="submission" date="2017-09" db="EMBL/GenBank/DDBJ databases">
        <authorList>
            <person name="Ehlers B."/>
            <person name="Leendertz F.H."/>
        </authorList>
    </citation>
    <scope>NUCLEOTIDE SEQUENCE [LARGE SCALE GENOMIC DNA]</scope>
    <source>
        <strain evidence="3 4">CGMCC 4.7095</strain>
    </source>
</reference>
<name>A0A286E3L4_9ACTN</name>
<feature type="compositionally biased region" description="Low complexity" evidence="1">
    <location>
        <begin position="49"/>
        <end position="61"/>
    </location>
</feature>
<protein>
    <submittedName>
        <fullName evidence="3">Uncharacterized protein</fullName>
    </submittedName>
</protein>
<accession>A0A286E3L4</accession>
<evidence type="ECO:0000256" key="2">
    <source>
        <dbReference type="SAM" id="Phobius"/>
    </source>
</evidence>
<feature type="compositionally biased region" description="Acidic residues" evidence="1">
    <location>
        <begin position="70"/>
        <end position="81"/>
    </location>
</feature>
<dbReference type="AlphaFoldDB" id="A0A286E3L4"/>
<dbReference type="RefSeq" id="WP_097233458.1">
    <property type="nucleotide sequence ID" value="NZ_OCNE01000022.1"/>
</dbReference>
<keyword evidence="2" id="KW-1133">Transmembrane helix</keyword>
<keyword evidence="2" id="KW-0472">Membrane</keyword>
<keyword evidence="2" id="KW-0812">Transmembrane</keyword>
<feature type="transmembrane region" description="Helical" evidence="2">
    <location>
        <begin position="20"/>
        <end position="40"/>
    </location>
</feature>
<evidence type="ECO:0000256" key="1">
    <source>
        <dbReference type="SAM" id="MobiDB-lite"/>
    </source>
</evidence>
<dbReference type="Proteomes" id="UP000219072">
    <property type="component" value="Unassembled WGS sequence"/>
</dbReference>
<keyword evidence="4" id="KW-1185">Reference proteome</keyword>